<dbReference type="RefSeq" id="XP_028867676.1">
    <property type="nucleotide sequence ID" value="XM_029011843.1"/>
</dbReference>
<gene>
    <name evidence="1" type="ORF">BOVATA_029260</name>
</gene>
<name>A0A2H6KEL5_9APIC</name>
<evidence type="ECO:0000313" key="1">
    <source>
        <dbReference type="EMBL" id="GBE61433.1"/>
    </source>
</evidence>
<evidence type="ECO:0000313" key="2">
    <source>
        <dbReference type="Proteomes" id="UP000236319"/>
    </source>
</evidence>
<protein>
    <submittedName>
        <fullName evidence="1">Uncharacterized protein</fullName>
    </submittedName>
</protein>
<dbReference type="EMBL" id="BDSA01000003">
    <property type="protein sequence ID" value="GBE61433.1"/>
    <property type="molecule type" value="Genomic_DNA"/>
</dbReference>
<accession>A0A2H6KEL5</accession>
<dbReference type="AlphaFoldDB" id="A0A2H6KEL5"/>
<reference evidence="1 2" key="1">
    <citation type="journal article" date="2017" name="BMC Genomics">
        <title>Whole-genome assembly of Babesia ovata and comparative genomics between closely related pathogens.</title>
        <authorList>
            <person name="Yamagishi J."/>
            <person name="Asada M."/>
            <person name="Hakimi H."/>
            <person name="Tanaka T.Q."/>
            <person name="Sugimoto C."/>
            <person name="Kawazu S."/>
        </authorList>
    </citation>
    <scope>NUCLEOTIDE SEQUENCE [LARGE SCALE GENOMIC DNA]</scope>
    <source>
        <strain evidence="1 2">Miyake</strain>
    </source>
</reference>
<organism evidence="1 2">
    <name type="scientific">Babesia ovata</name>
    <dbReference type="NCBI Taxonomy" id="189622"/>
    <lineage>
        <taxon>Eukaryota</taxon>
        <taxon>Sar</taxon>
        <taxon>Alveolata</taxon>
        <taxon>Apicomplexa</taxon>
        <taxon>Aconoidasida</taxon>
        <taxon>Piroplasmida</taxon>
        <taxon>Babesiidae</taxon>
        <taxon>Babesia</taxon>
    </lineage>
</organism>
<comment type="caution">
    <text evidence="1">The sequence shown here is derived from an EMBL/GenBank/DDBJ whole genome shotgun (WGS) entry which is preliminary data.</text>
</comment>
<dbReference type="VEuPathDB" id="PiroplasmaDB:BOVATA_029260"/>
<dbReference type="OrthoDB" id="10526669at2759"/>
<proteinExistence type="predicted"/>
<sequence length="84" mass="9206">MGGRRNARYSAVRGATVDTSLYVRISLVCEGVDSVQMINGSLLEYFFRSNLLLSFGALGYSECRLNTISSESETAHSIIQVPAR</sequence>
<keyword evidence="2" id="KW-1185">Reference proteome</keyword>
<dbReference type="Proteomes" id="UP000236319">
    <property type="component" value="Unassembled WGS sequence"/>
</dbReference>
<dbReference type="GeneID" id="39875203"/>